<evidence type="ECO:0000313" key="1">
    <source>
        <dbReference type="EMBL" id="MBD3721723.1"/>
    </source>
</evidence>
<protein>
    <submittedName>
        <fullName evidence="1">Uncharacterized protein</fullName>
    </submittedName>
</protein>
<accession>A0A927HUV8</accession>
<dbReference type="EMBL" id="JACXTJ010000005">
    <property type="protein sequence ID" value="MBD3721723.1"/>
    <property type="molecule type" value="Genomic_DNA"/>
</dbReference>
<dbReference type="Proteomes" id="UP000609027">
    <property type="component" value="Unassembled WGS sequence"/>
</dbReference>
<gene>
    <name evidence="1" type="ORF">IE992_28315</name>
</gene>
<dbReference type="AlphaFoldDB" id="A0A927HUV8"/>
<name>A0A927HUV8_KLEPN</name>
<proteinExistence type="predicted"/>
<sequence length="54" mass="6291">MQIFPVDKYRDSLQFLFSLSLWVGKNLPIGIEMDTQALLPATKTFKKTRQYKAI</sequence>
<reference evidence="1" key="1">
    <citation type="submission" date="2020-07" db="EMBL/GenBank/DDBJ databases">
        <title>Clinical and genomic characterization of carbapenemase-producing Enterobacterales causing secondary infections during the COVID-19 crisis at a New York City hospital.</title>
        <authorList>
            <person name="Gomez-Simmonds A."/>
            <person name="Annavajhala M.K."/>
            <person name="Uhlemann A.-C."/>
        </authorList>
    </citation>
    <scope>NUCLEOTIDE SEQUENCE</scope>
    <source>
        <strain evidence="1">NK1607</strain>
    </source>
</reference>
<comment type="caution">
    <text evidence="1">The sequence shown here is derived from an EMBL/GenBank/DDBJ whole genome shotgun (WGS) entry which is preliminary data.</text>
</comment>
<organism evidence="1 2">
    <name type="scientific">Klebsiella pneumoniae</name>
    <dbReference type="NCBI Taxonomy" id="573"/>
    <lineage>
        <taxon>Bacteria</taxon>
        <taxon>Pseudomonadati</taxon>
        <taxon>Pseudomonadota</taxon>
        <taxon>Gammaproteobacteria</taxon>
        <taxon>Enterobacterales</taxon>
        <taxon>Enterobacteriaceae</taxon>
        <taxon>Klebsiella/Raoultella group</taxon>
        <taxon>Klebsiella</taxon>
        <taxon>Klebsiella pneumoniae complex</taxon>
    </lineage>
</organism>
<evidence type="ECO:0000313" key="2">
    <source>
        <dbReference type="Proteomes" id="UP000609027"/>
    </source>
</evidence>